<dbReference type="InterPro" id="IPR050872">
    <property type="entry name" value="PPR_P_subfamily"/>
</dbReference>
<dbReference type="InterPro" id="IPR002885">
    <property type="entry name" value="PPR_rpt"/>
</dbReference>
<dbReference type="EMBL" id="CAMXCT030001225">
    <property type="protein sequence ID" value="CAL4775321.1"/>
    <property type="molecule type" value="Genomic_DNA"/>
</dbReference>
<organism evidence="3">
    <name type="scientific">Cladocopium goreaui</name>
    <dbReference type="NCBI Taxonomy" id="2562237"/>
    <lineage>
        <taxon>Eukaryota</taxon>
        <taxon>Sar</taxon>
        <taxon>Alveolata</taxon>
        <taxon>Dinophyceae</taxon>
        <taxon>Suessiales</taxon>
        <taxon>Symbiodiniaceae</taxon>
        <taxon>Cladocopium</taxon>
    </lineage>
</organism>
<dbReference type="Gene3D" id="1.25.40.10">
    <property type="entry name" value="Tetratricopeptide repeat domain"/>
    <property type="match status" value="5"/>
</dbReference>
<evidence type="ECO:0000313" key="5">
    <source>
        <dbReference type="EMBL" id="CAL4775321.1"/>
    </source>
</evidence>
<reference evidence="4" key="2">
    <citation type="submission" date="2024-04" db="EMBL/GenBank/DDBJ databases">
        <authorList>
            <person name="Chen Y."/>
            <person name="Shah S."/>
            <person name="Dougan E. K."/>
            <person name="Thang M."/>
            <person name="Chan C."/>
        </authorList>
    </citation>
    <scope>NUCLEOTIDE SEQUENCE [LARGE SCALE GENOMIC DNA]</scope>
</reference>
<dbReference type="Pfam" id="PF01535">
    <property type="entry name" value="PPR"/>
    <property type="match status" value="3"/>
</dbReference>
<dbReference type="PROSITE" id="PS51375">
    <property type="entry name" value="PPR"/>
    <property type="match status" value="2"/>
</dbReference>
<name>A0A9P1FSK7_9DINO</name>
<feature type="repeat" description="PPR" evidence="2">
    <location>
        <begin position="146"/>
        <end position="180"/>
    </location>
</feature>
<evidence type="ECO:0000313" key="6">
    <source>
        <dbReference type="Proteomes" id="UP001152797"/>
    </source>
</evidence>
<comment type="caution">
    <text evidence="3">The sequence shown here is derived from an EMBL/GenBank/DDBJ whole genome shotgun (WGS) entry which is preliminary data.</text>
</comment>
<proteinExistence type="inferred from homology"/>
<protein>
    <submittedName>
        <fullName evidence="5">Pentacotripeptide-repeat region of PRORP domain-containing protein</fullName>
    </submittedName>
</protein>
<accession>A0A9P1FSK7</accession>
<evidence type="ECO:0000256" key="1">
    <source>
        <dbReference type="ARBA" id="ARBA00007626"/>
    </source>
</evidence>
<evidence type="ECO:0000256" key="2">
    <source>
        <dbReference type="PROSITE-ProRule" id="PRU00708"/>
    </source>
</evidence>
<dbReference type="SUPFAM" id="SSF48452">
    <property type="entry name" value="TPR-like"/>
    <property type="match status" value="1"/>
</dbReference>
<reference evidence="3" key="1">
    <citation type="submission" date="2022-10" db="EMBL/GenBank/DDBJ databases">
        <authorList>
            <person name="Chen Y."/>
            <person name="Dougan E. K."/>
            <person name="Chan C."/>
            <person name="Rhodes N."/>
            <person name="Thang M."/>
        </authorList>
    </citation>
    <scope>NUCLEOTIDE SEQUENCE</scope>
</reference>
<dbReference type="PANTHER" id="PTHR46128">
    <property type="entry name" value="MITOCHONDRIAL GROUP I INTRON SPLICING FACTOR CCM1"/>
    <property type="match status" value="1"/>
</dbReference>
<comment type="similarity">
    <text evidence="1">Belongs to the PPR family. P subfamily.</text>
</comment>
<dbReference type="AlphaFoldDB" id="A0A9P1FSK7"/>
<dbReference type="EMBL" id="CAMXCT020001225">
    <property type="protein sequence ID" value="CAL1141384.1"/>
    <property type="molecule type" value="Genomic_DNA"/>
</dbReference>
<dbReference type="Proteomes" id="UP001152797">
    <property type="component" value="Unassembled WGS sequence"/>
</dbReference>
<evidence type="ECO:0000313" key="3">
    <source>
        <dbReference type="EMBL" id="CAI3988009.1"/>
    </source>
</evidence>
<dbReference type="PANTHER" id="PTHR46128:SF329">
    <property type="entry name" value="MITOCHONDRIAL GROUP I INTRON SPLICING FACTOR DMR1"/>
    <property type="match status" value="1"/>
</dbReference>
<feature type="repeat" description="PPR" evidence="2">
    <location>
        <begin position="213"/>
        <end position="247"/>
    </location>
</feature>
<dbReference type="InterPro" id="IPR011990">
    <property type="entry name" value="TPR-like_helical_dom_sf"/>
</dbReference>
<sequence>MAVKVPEAPRPTLIHYNKEISKCSKCKGEQWQRAIMLLRKVQRNDLEANVISYNSTISAIGQWNRAIHLLKEVQMKDLEADVISFSTTTSASQKATEWTWAVLGLEMMRTSGMKPNEINYGTALGENWQQALEMFSEMSMSRLRKNVISYGSLMCICEAAGKWQEAVLLLKALEDAALSPNALIFRAAIGACGAQWQHALKLLSQAKELKQRNLMTCNEAISACGKAGEWQQSLKILIELIEHGHLSPDAISFGAAMSSCEKFSEWQQVLELLQLAGGLGTTDAVLYKLGISGCGAAAAWQANLDRSLLNSAISACRSWQQAVALLSRARALQVLPDTVSHNLLLSSLGAEEWPTALKTLRSLKTARIVGGIISYNALSSGLGKAGRWRKVLETLTFIGSNHLEATDITHTAVLSSLGHPQTSVSMRRWRLALLLQGRLEERNGIICNAAIGACEAAGRWSEALALLEETRKLGRVSSISFNATISSCQKASVWQLAIFLLHKMEEERCLANVISCNSAISACGDASEWQAASCLLEMMMGQPGQLEPNVVSCNAMLSACANANVWQQTLAWLGWAVSRSLEVDVITCNAVVSACEDAGRWQQSLMLLDVFANKQVKCNIISCNAVISACEKASAWQQALFLLHATKLQRLQPSVVTYNAAIKSAEGGTACSCWQQQLLLLMEMEMNGLRPNVATCASVLNAFTRHQMIHSILQILDRMDGMAMATWMATAG</sequence>
<evidence type="ECO:0000313" key="4">
    <source>
        <dbReference type="EMBL" id="CAL1141384.1"/>
    </source>
</evidence>
<dbReference type="Pfam" id="PF13812">
    <property type="entry name" value="PPR_3"/>
    <property type="match status" value="3"/>
</dbReference>
<keyword evidence="6" id="KW-1185">Reference proteome</keyword>
<dbReference type="EMBL" id="CAMXCT010001225">
    <property type="protein sequence ID" value="CAI3988009.1"/>
    <property type="molecule type" value="Genomic_DNA"/>
</dbReference>
<gene>
    <name evidence="3" type="ORF">C1SCF055_LOCUS15241</name>
</gene>